<sequence length="161" mass="18087">MDLSTLNSLLWNERQLLELLLFKLEEEQLLLAAGKSRWLSHATREVENVLEQIRGAELAREVETTHVAAQLGLPTHATLLDICERAEDPWGELLTSHRQALLTLVSEIDALSTGNKELLTTAQRAISETIAHYQRDEKTYDHTGATRSTTDSPAQIFDQSL</sequence>
<reference evidence="3 4" key="1">
    <citation type="journal article" date="2009" name="Stand. Genomic Sci.">
        <title>Complete genome sequence of Jonesia denitrificans type strain (Prevot 55134).</title>
        <authorList>
            <person name="Pukall R."/>
            <person name="Gehrich-Schroter G."/>
            <person name="Lapidus A."/>
            <person name="Nolan M."/>
            <person name="Glavina Del Rio T."/>
            <person name="Lucas S."/>
            <person name="Chen F."/>
            <person name="Tice H."/>
            <person name="Pitluck S."/>
            <person name="Cheng J.F."/>
            <person name="Copeland A."/>
            <person name="Saunders E."/>
            <person name="Brettin T."/>
            <person name="Detter J.C."/>
            <person name="Bruce D."/>
            <person name="Goodwin L."/>
            <person name="Pati A."/>
            <person name="Ivanova N."/>
            <person name="Mavromatis K."/>
            <person name="Ovchinnikova G."/>
            <person name="Chen A."/>
            <person name="Palaniappan K."/>
            <person name="Land M."/>
            <person name="Hauser L."/>
            <person name="Chang Y.J."/>
            <person name="Jeffries C.D."/>
            <person name="Chain P."/>
            <person name="Goker M."/>
            <person name="Bristow J."/>
            <person name="Eisen J.A."/>
            <person name="Markowitz V."/>
            <person name="Hugenholtz P."/>
            <person name="Kyrpides N.C."/>
            <person name="Klenk H.P."/>
            <person name="Han C."/>
        </authorList>
    </citation>
    <scope>NUCLEOTIDE SEQUENCE [LARGE SCALE GENOMIC DNA]</scope>
    <source>
        <strain evidence="4">ATCC 14870 / DSM 20603 / BCRC 15368 / CIP 55.134 / JCM 11481 / NBRC 15587 / NCTC 10816 / Prevot 55134</strain>
    </source>
</reference>
<feature type="region of interest" description="Disordered" evidence="2">
    <location>
        <begin position="137"/>
        <end position="161"/>
    </location>
</feature>
<dbReference type="OrthoDB" id="3268384at2"/>
<dbReference type="SUPFAM" id="SSF140566">
    <property type="entry name" value="FlgN-like"/>
    <property type="match status" value="1"/>
</dbReference>
<evidence type="ECO:0000256" key="1">
    <source>
        <dbReference type="ARBA" id="ARBA00022795"/>
    </source>
</evidence>
<dbReference type="KEGG" id="jde:Jden_2040"/>
<dbReference type="AlphaFoldDB" id="C7R0L4"/>
<dbReference type="Proteomes" id="UP000000628">
    <property type="component" value="Chromosome"/>
</dbReference>
<feature type="compositionally biased region" description="Polar residues" evidence="2">
    <location>
        <begin position="145"/>
        <end position="161"/>
    </location>
</feature>
<dbReference type="EMBL" id="CP001706">
    <property type="protein sequence ID" value="ACV09678.1"/>
    <property type="molecule type" value="Genomic_DNA"/>
</dbReference>
<dbReference type="Pfam" id="PF05130">
    <property type="entry name" value="FlgN"/>
    <property type="match status" value="1"/>
</dbReference>
<name>C7R0L4_JONDD</name>
<keyword evidence="4" id="KW-1185">Reference proteome</keyword>
<organism evidence="3 4">
    <name type="scientific">Jonesia denitrificans (strain ATCC 14870 / DSM 20603 / BCRC 15368 / CIP 55.134 / JCM 11481 / NBRC 15587 / NCTC 10816 / Prevot 55134)</name>
    <name type="common">Listeria denitrificans</name>
    <dbReference type="NCBI Taxonomy" id="471856"/>
    <lineage>
        <taxon>Bacteria</taxon>
        <taxon>Bacillati</taxon>
        <taxon>Actinomycetota</taxon>
        <taxon>Actinomycetes</taxon>
        <taxon>Micrococcales</taxon>
        <taxon>Jonesiaceae</taxon>
        <taxon>Jonesia</taxon>
    </lineage>
</organism>
<gene>
    <name evidence="3" type="ordered locus">Jden_2040</name>
</gene>
<evidence type="ECO:0000313" key="3">
    <source>
        <dbReference type="EMBL" id="ACV09678.1"/>
    </source>
</evidence>
<dbReference type="HOGENOM" id="CLU_130806_0_0_11"/>
<dbReference type="InterPro" id="IPR036679">
    <property type="entry name" value="FlgN-like_sf"/>
</dbReference>
<dbReference type="STRING" id="471856.Jden_2040"/>
<dbReference type="InterPro" id="IPR007809">
    <property type="entry name" value="FlgN-like"/>
</dbReference>
<dbReference type="Gene3D" id="1.20.58.300">
    <property type="entry name" value="FlgN-like"/>
    <property type="match status" value="1"/>
</dbReference>
<evidence type="ECO:0000313" key="4">
    <source>
        <dbReference type="Proteomes" id="UP000000628"/>
    </source>
</evidence>
<protein>
    <submittedName>
        <fullName evidence="3">FlgN family protein</fullName>
    </submittedName>
</protein>
<dbReference type="GO" id="GO:0044780">
    <property type="term" value="P:bacterial-type flagellum assembly"/>
    <property type="evidence" value="ECO:0007669"/>
    <property type="project" value="InterPro"/>
</dbReference>
<proteinExistence type="predicted"/>
<accession>C7R0L4</accession>
<dbReference type="RefSeq" id="WP_015772306.1">
    <property type="nucleotide sequence ID" value="NC_013174.1"/>
</dbReference>
<keyword evidence="1" id="KW-1005">Bacterial flagellum biogenesis</keyword>
<evidence type="ECO:0000256" key="2">
    <source>
        <dbReference type="SAM" id="MobiDB-lite"/>
    </source>
</evidence>
<dbReference type="eggNOG" id="ENOG5031TG8">
    <property type="taxonomic scope" value="Bacteria"/>
</dbReference>